<dbReference type="RefSeq" id="XP_007766843.1">
    <property type="nucleotide sequence ID" value="XM_007768653.1"/>
</dbReference>
<feature type="compositionally biased region" description="Low complexity" evidence="7">
    <location>
        <begin position="373"/>
        <end position="385"/>
    </location>
</feature>
<dbReference type="SMART" id="SM00662">
    <property type="entry name" value="RPOLD"/>
    <property type="match status" value="1"/>
</dbReference>
<dbReference type="InterPro" id="IPR050518">
    <property type="entry name" value="Rpo3/RPB3_RNA_Pol_subunit"/>
</dbReference>
<dbReference type="InterPro" id="IPR001514">
    <property type="entry name" value="DNA-dir_RNA_pol_30-40kDasu_CS"/>
</dbReference>
<dbReference type="InterPro" id="IPR036643">
    <property type="entry name" value="RNApol_insert_sf"/>
</dbReference>
<dbReference type="OMA" id="PPILICK"/>
<dbReference type="Proteomes" id="UP000053558">
    <property type="component" value="Unassembled WGS sequence"/>
</dbReference>
<dbReference type="SUPFAM" id="SSF56553">
    <property type="entry name" value="Insert subdomain of RNA polymerase alpha subunit"/>
    <property type="match status" value="1"/>
</dbReference>
<dbReference type="AlphaFoldDB" id="A0A5M3MUW9"/>
<dbReference type="GO" id="GO:0005665">
    <property type="term" value="C:RNA polymerase II, core complex"/>
    <property type="evidence" value="ECO:0007669"/>
    <property type="project" value="TreeGrafter"/>
</dbReference>
<gene>
    <name evidence="9" type="ORF">CONPUDRAFT_101375</name>
</gene>
<keyword evidence="3" id="KW-0804">Transcription</keyword>
<dbReference type="OrthoDB" id="270173at2759"/>
<proteinExistence type="inferred from homology"/>
<dbReference type="GO" id="GO:0046983">
    <property type="term" value="F:protein dimerization activity"/>
    <property type="evidence" value="ECO:0007669"/>
    <property type="project" value="InterPro"/>
</dbReference>
<dbReference type="GO" id="GO:0006366">
    <property type="term" value="P:transcription by RNA polymerase II"/>
    <property type="evidence" value="ECO:0007669"/>
    <property type="project" value="TreeGrafter"/>
</dbReference>
<dbReference type="EMBL" id="JH711576">
    <property type="protein sequence ID" value="EIW82913.1"/>
    <property type="molecule type" value="Genomic_DNA"/>
</dbReference>
<comment type="caution">
    <text evidence="9">The sequence shown here is derived from an EMBL/GenBank/DDBJ whole genome shotgun (WGS) entry which is preliminary data.</text>
</comment>
<dbReference type="InterPro" id="IPR036603">
    <property type="entry name" value="RBP11-like"/>
</dbReference>
<accession>A0A5M3MUW9</accession>
<dbReference type="PROSITE" id="PS00446">
    <property type="entry name" value="RNA_POL_D_30KD"/>
    <property type="match status" value="1"/>
</dbReference>
<evidence type="ECO:0000256" key="7">
    <source>
        <dbReference type="SAM" id="MobiDB-lite"/>
    </source>
</evidence>
<sequence>MQGNEESEPILKIREVKKDSVNFTLENVDLALANSIRRVVMADIPTVAIDMVEVQANTTVLPDEFIAHRLGMVPLVSTNCDEAMRLLRDCTCEEGCQFCSIELRLDISCHDNRTLEVTSNHLEVVPFPFQDTAESLSGDELSKRSEDFGHPVGKNDPSAQPVLICKMRKGQELRIKCIAKKGIAKEHAKWSPCSAVAFEYDPYNKLRHTTYWFEADERAEWPVSENAKEEDAPREDEVFDYNAKPRKFYLEVETDGSLGPQEVMMKGLTELQTKLANLILGLKAPPDSDMFAAGDGAVNLNGAGPSEQQGWGQGPWGGQVGSGGGASPSGAGGQWGSASGSGGSWGTGQGAWGNAGNTSPSHNGVAGAGGWGSSSTTAGSNAWGGQTNPGDGTSGGAWGGQGGWSSPRATHSQTGWNI</sequence>
<comment type="similarity">
    <text evidence="5">Belongs to the archaeal Rpo3/eukaryotic RPB3 RNA polymerase subunit family.</text>
</comment>
<dbReference type="CDD" id="cd07031">
    <property type="entry name" value="RNAP_II_RPB3"/>
    <property type="match status" value="1"/>
</dbReference>
<feature type="domain" description="DNA-directed RNA polymerase RpoA/D/Rpb3-type" evidence="8">
    <location>
        <begin position="20"/>
        <end position="281"/>
    </location>
</feature>
<evidence type="ECO:0000256" key="3">
    <source>
        <dbReference type="ARBA" id="ARBA00023163"/>
    </source>
</evidence>
<dbReference type="Pfam" id="PF01193">
    <property type="entry name" value="RNA_pol_L"/>
    <property type="match status" value="1"/>
</dbReference>
<evidence type="ECO:0000256" key="5">
    <source>
        <dbReference type="ARBA" id="ARBA00025804"/>
    </source>
</evidence>
<dbReference type="GeneID" id="19198292"/>
<evidence type="ECO:0000259" key="8">
    <source>
        <dbReference type="SMART" id="SM00662"/>
    </source>
</evidence>
<dbReference type="FunFam" id="2.170.120.12:FF:000002">
    <property type="entry name" value="DNA-directed RNA polymerase II subunit RPB3"/>
    <property type="match status" value="1"/>
</dbReference>
<dbReference type="PANTHER" id="PTHR11800">
    <property type="entry name" value="DNA-DIRECTED RNA POLYMERASE"/>
    <property type="match status" value="1"/>
</dbReference>
<organism evidence="9 10">
    <name type="scientific">Coniophora puteana (strain RWD-64-598)</name>
    <name type="common">Brown rot fungus</name>
    <dbReference type="NCBI Taxonomy" id="741705"/>
    <lineage>
        <taxon>Eukaryota</taxon>
        <taxon>Fungi</taxon>
        <taxon>Dikarya</taxon>
        <taxon>Basidiomycota</taxon>
        <taxon>Agaricomycotina</taxon>
        <taxon>Agaricomycetes</taxon>
        <taxon>Agaricomycetidae</taxon>
        <taxon>Boletales</taxon>
        <taxon>Coniophorineae</taxon>
        <taxon>Coniophoraceae</taxon>
        <taxon>Coniophora</taxon>
    </lineage>
</organism>
<dbReference type="GO" id="GO:0003899">
    <property type="term" value="F:DNA-directed RNA polymerase activity"/>
    <property type="evidence" value="ECO:0007669"/>
    <property type="project" value="InterPro"/>
</dbReference>
<dbReference type="Gene3D" id="2.170.120.12">
    <property type="entry name" value="DNA-directed RNA polymerase, insert domain"/>
    <property type="match status" value="1"/>
</dbReference>
<dbReference type="HAMAP" id="MF_00320">
    <property type="entry name" value="RNApol_arch_Rpo3"/>
    <property type="match status" value="1"/>
</dbReference>
<keyword evidence="4" id="KW-0539">Nucleus</keyword>
<feature type="region of interest" description="Disordered" evidence="7">
    <location>
        <begin position="295"/>
        <end position="418"/>
    </location>
</feature>
<evidence type="ECO:0000256" key="6">
    <source>
        <dbReference type="ARBA" id="ARBA00072506"/>
    </source>
</evidence>
<dbReference type="KEGG" id="cput:CONPUDRAFT_101375"/>
<comment type="subcellular location">
    <subcellularLocation>
        <location evidence="1">Nucleus</location>
    </subcellularLocation>
</comment>
<dbReference type="PANTHER" id="PTHR11800:SF2">
    <property type="entry name" value="DNA-DIRECTED RNA POLYMERASE II SUBUNIT RPB3"/>
    <property type="match status" value="1"/>
</dbReference>
<dbReference type="InterPro" id="IPR022842">
    <property type="entry name" value="RNAP_Rpo3/Rpb3/RPAC1"/>
</dbReference>
<feature type="compositionally biased region" description="Polar residues" evidence="7">
    <location>
        <begin position="407"/>
        <end position="418"/>
    </location>
</feature>
<evidence type="ECO:0000313" key="9">
    <source>
        <dbReference type="EMBL" id="EIW82913.1"/>
    </source>
</evidence>
<keyword evidence="10" id="KW-1185">Reference proteome</keyword>
<evidence type="ECO:0000256" key="2">
    <source>
        <dbReference type="ARBA" id="ARBA00022478"/>
    </source>
</evidence>
<dbReference type="Gene3D" id="3.30.1360.10">
    <property type="entry name" value="RNA polymerase, RBP11-like subunit"/>
    <property type="match status" value="1"/>
</dbReference>
<evidence type="ECO:0000313" key="10">
    <source>
        <dbReference type="Proteomes" id="UP000053558"/>
    </source>
</evidence>
<keyword evidence="2" id="KW-0240">DNA-directed RNA polymerase</keyword>
<feature type="compositionally biased region" description="Gly residues" evidence="7">
    <location>
        <begin position="311"/>
        <end position="353"/>
    </location>
</feature>
<dbReference type="GO" id="GO:0003677">
    <property type="term" value="F:DNA binding"/>
    <property type="evidence" value="ECO:0007669"/>
    <property type="project" value="InterPro"/>
</dbReference>
<evidence type="ECO:0000256" key="4">
    <source>
        <dbReference type="ARBA" id="ARBA00023242"/>
    </source>
</evidence>
<reference evidence="10" key="1">
    <citation type="journal article" date="2012" name="Science">
        <title>The Paleozoic origin of enzymatic lignin decomposition reconstructed from 31 fungal genomes.</title>
        <authorList>
            <person name="Floudas D."/>
            <person name="Binder M."/>
            <person name="Riley R."/>
            <person name="Barry K."/>
            <person name="Blanchette R.A."/>
            <person name="Henrissat B."/>
            <person name="Martinez A.T."/>
            <person name="Otillar R."/>
            <person name="Spatafora J.W."/>
            <person name="Yadav J.S."/>
            <person name="Aerts A."/>
            <person name="Benoit I."/>
            <person name="Boyd A."/>
            <person name="Carlson A."/>
            <person name="Copeland A."/>
            <person name="Coutinho P.M."/>
            <person name="de Vries R.P."/>
            <person name="Ferreira P."/>
            <person name="Findley K."/>
            <person name="Foster B."/>
            <person name="Gaskell J."/>
            <person name="Glotzer D."/>
            <person name="Gorecki P."/>
            <person name="Heitman J."/>
            <person name="Hesse C."/>
            <person name="Hori C."/>
            <person name="Igarashi K."/>
            <person name="Jurgens J.A."/>
            <person name="Kallen N."/>
            <person name="Kersten P."/>
            <person name="Kohler A."/>
            <person name="Kuees U."/>
            <person name="Kumar T.K.A."/>
            <person name="Kuo A."/>
            <person name="LaButti K."/>
            <person name="Larrondo L.F."/>
            <person name="Lindquist E."/>
            <person name="Ling A."/>
            <person name="Lombard V."/>
            <person name="Lucas S."/>
            <person name="Lundell T."/>
            <person name="Martin R."/>
            <person name="McLaughlin D.J."/>
            <person name="Morgenstern I."/>
            <person name="Morin E."/>
            <person name="Murat C."/>
            <person name="Nagy L.G."/>
            <person name="Nolan M."/>
            <person name="Ohm R.A."/>
            <person name="Patyshakuliyeva A."/>
            <person name="Rokas A."/>
            <person name="Ruiz-Duenas F.J."/>
            <person name="Sabat G."/>
            <person name="Salamov A."/>
            <person name="Samejima M."/>
            <person name="Schmutz J."/>
            <person name="Slot J.C."/>
            <person name="St John F."/>
            <person name="Stenlid J."/>
            <person name="Sun H."/>
            <person name="Sun S."/>
            <person name="Syed K."/>
            <person name="Tsang A."/>
            <person name="Wiebenga A."/>
            <person name="Young D."/>
            <person name="Pisabarro A."/>
            <person name="Eastwood D.C."/>
            <person name="Martin F."/>
            <person name="Cullen D."/>
            <person name="Grigoriev I.V."/>
            <person name="Hibbett D.S."/>
        </authorList>
    </citation>
    <scope>NUCLEOTIDE SEQUENCE [LARGE SCALE GENOMIC DNA]</scope>
    <source>
        <strain evidence="10">RWD-64-598 SS2</strain>
    </source>
</reference>
<dbReference type="InterPro" id="IPR011263">
    <property type="entry name" value="DNA-dir_RNA_pol_RpoA/D/Rpb3"/>
</dbReference>
<dbReference type="InterPro" id="IPR011262">
    <property type="entry name" value="DNA-dir_RNA_pol_insert"/>
</dbReference>
<dbReference type="Pfam" id="PF01000">
    <property type="entry name" value="RNA_pol_A_bac"/>
    <property type="match status" value="1"/>
</dbReference>
<evidence type="ECO:0000256" key="1">
    <source>
        <dbReference type="ARBA" id="ARBA00004123"/>
    </source>
</evidence>
<protein>
    <recommendedName>
        <fullName evidence="6">DNA-directed RNA polymerase II subunit RPB3</fullName>
    </recommendedName>
</protein>
<feature type="compositionally biased region" description="Gly residues" evidence="7">
    <location>
        <begin position="392"/>
        <end position="403"/>
    </location>
</feature>
<dbReference type="SUPFAM" id="SSF55257">
    <property type="entry name" value="RBP11-like subunits of RNA polymerase"/>
    <property type="match status" value="1"/>
</dbReference>
<name>A0A5M3MUW9_CONPW</name>